<protein>
    <submittedName>
        <fullName evidence="2">Uncharacterized protein</fullName>
    </submittedName>
</protein>
<keyword evidence="3" id="KW-1185">Reference proteome</keyword>
<evidence type="ECO:0000313" key="3">
    <source>
        <dbReference type="Proteomes" id="UP001217089"/>
    </source>
</evidence>
<comment type="caution">
    <text evidence="2">The sequence shown here is derived from an EMBL/GenBank/DDBJ whole genome shotgun (WGS) entry which is preliminary data.</text>
</comment>
<reference evidence="2 3" key="1">
    <citation type="submission" date="2022-12" db="EMBL/GenBank/DDBJ databases">
        <title>Chromosome-level genome of Tegillarca granosa.</title>
        <authorList>
            <person name="Kim J."/>
        </authorList>
    </citation>
    <scope>NUCLEOTIDE SEQUENCE [LARGE SCALE GENOMIC DNA]</scope>
    <source>
        <strain evidence="2">Teg-2019</strain>
        <tissue evidence="2">Adductor muscle</tissue>
    </source>
</reference>
<evidence type="ECO:0000256" key="1">
    <source>
        <dbReference type="SAM" id="MobiDB-lite"/>
    </source>
</evidence>
<dbReference type="EMBL" id="JARBDR010000141">
    <property type="protein sequence ID" value="KAJ8320317.1"/>
    <property type="molecule type" value="Genomic_DNA"/>
</dbReference>
<name>A0ABQ9FST1_TEGGR</name>
<organism evidence="2 3">
    <name type="scientific">Tegillarca granosa</name>
    <name type="common">Malaysian cockle</name>
    <name type="synonym">Anadara granosa</name>
    <dbReference type="NCBI Taxonomy" id="220873"/>
    <lineage>
        <taxon>Eukaryota</taxon>
        <taxon>Metazoa</taxon>
        <taxon>Spiralia</taxon>
        <taxon>Lophotrochozoa</taxon>
        <taxon>Mollusca</taxon>
        <taxon>Bivalvia</taxon>
        <taxon>Autobranchia</taxon>
        <taxon>Pteriomorphia</taxon>
        <taxon>Arcoida</taxon>
        <taxon>Arcoidea</taxon>
        <taxon>Arcidae</taxon>
        <taxon>Tegillarca</taxon>
    </lineage>
</organism>
<accession>A0ABQ9FST1</accession>
<dbReference type="Proteomes" id="UP001217089">
    <property type="component" value="Unassembled WGS sequence"/>
</dbReference>
<feature type="non-terminal residue" evidence="2">
    <location>
        <position position="217"/>
    </location>
</feature>
<gene>
    <name evidence="2" type="ORF">KUTeg_001904</name>
</gene>
<evidence type="ECO:0000313" key="2">
    <source>
        <dbReference type="EMBL" id="KAJ8320317.1"/>
    </source>
</evidence>
<proteinExistence type="predicted"/>
<sequence length="217" mass="24573">MLKKTAIALQKKMYTDAFSNMKSIHVVFSEDTMWCSLCCEDEDAEKEFSKIDDKVESQESSESPTSTLRSENFFYDDDFTPTTPLNSPYGRTPRASPMKCVTPVESPEKWRNSKVLDTLDEVKNRLEKRMDRVRGHVKAIRSSGSQYIQTIKETGSSAYGRVRAGMVIGVEQMKYGYQSIREFCGTGEMGNQTMSMISVSTDVDTNEKSTVVRNITQ</sequence>
<feature type="region of interest" description="Disordered" evidence="1">
    <location>
        <begin position="50"/>
        <end position="100"/>
    </location>
</feature>